<evidence type="ECO:0000313" key="2">
    <source>
        <dbReference type="EMBL" id="SFD53523.1"/>
    </source>
</evidence>
<accession>A0A1I1TB36</accession>
<dbReference type="Proteomes" id="UP000199672">
    <property type="component" value="Unassembled WGS sequence"/>
</dbReference>
<protein>
    <recommendedName>
        <fullName evidence="4">Head domain of trimeric autotransporter adhesin</fullName>
    </recommendedName>
</protein>
<evidence type="ECO:0008006" key="4">
    <source>
        <dbReference type="Google" id="ProtNLM"/>
    </source>
</evidence>
<reference evidence="3" key="1">
    <citation type="submission" date="2016-10" db="EMBL/GenBank/DDBJ databases">
        <authorList>
            <person name="Varghese N."/>
            <person name="Submissions S."/>
        </authorList>
    </citation>
    <scope>NUCLEOTIDE SEQUENCE [LARGE SCALE GENOMIC DNA]</scope>
    <source>
        <strain evidence="3">CGMCC 1.10370</strain>
    </source>
</reference>
<keyword evidence="1" id="KW-0732">Signal</keyword>
<organism evidence="2 3">
    <name type="scientific">Flavobacterium phragmitis</name>
    <dbReference type="NCBI Taxonomy" id="739143"/>
    <lineage>
        <taxon>Bacteria</taxon>
        <taxon>Pseudomonadati</taxon>
        <taxon>Bacteroidota</taxon>
        <taxon>Flavobacteriia</taxon>
        <taxon>Flavobacteriales</taxon>
        <taxon>Flavobacteriaceae</taxon>
        <taxon>Flavobacterium</taxon>
    </lineage>
</organism>
<name>A0A1I1TB36_9FLAO</name>
<evidence type="ECO:0000256" key="1">
    <source>
        <dbReference type="SAM" id="SignalP"/>
    </source>
</evidence>
<dbReference type="STRING" id="739143.SAMN05216297_1092"/>
<proteinExistence type="predicted"/>
<sequence>MKKIIYMLLLIQSGFMMAQTKTVVTPNGEKVTINPFVNNGLSTDNGYIQLGGPLTRESVLTTTSAFTLAIKGLGTGTTSDNILVADPTSGVLKYISASSLSGTGTFWSLSGNGGTDPALNFLGTTDDKPLRFKIESTNAGALTKTYTAFGYNAYNAGATGAGNTAIGISSLNANTTGWSTTAIGFQALMSNTTGASNTAVGSSTLSLNSTGSNNTALGSIALQDNTTGGSNTALGASALTRNQTGDWNTAVGSAAVSGNTTGYSNTGVGHFALYNNTTGNQNTSVGDYALRINTTGNNNTAIGYESGRNIGGNSNVAIGNKVLTQDTTTDNVAYSGDKNIAIGDNIKLSSKTAFNELNIGNALFGTNVNSTIGTARIGVNTQAPGTALHVKPVGTNDPLTVEGLKNITLGTEKVIVTGTDGVFKTVDASSLSGTGTFWSLSGNGGTTSANFLGTTDNNPLRFKINSTNAGILSQSSTAFGYNALNPSSSGTANTAIGDQALTNNTNGSLNVAIGSNALQSNNGGSSNNAVGYNALKSNKSTSHNNAFGASALENFNGSVVGSNSAFGSNTLKALVNGNSNSAFGFNALTVATSSYNTAVGHSALLTATTGANNTAMGYGSFQTLTTGGNNTGLGYQAGFKLTGNNNIALGNNAGYHASNTYTGDKNILIGDAVNLSGTTAANELNIGNALFGTNVNSTIGTARIGVNTQAPGTALHVKPDVTNADPLTVEGIQAGTGTNESVVVVNNSGVFKKVDASSLSGSANAWNILGNTGTTPGTNFVGTNDNNALAFRVNKKSAGWIGTSSGTGASNFASVYLGQGTTPVTSTGDANVGIGAAALGLNTSGNGNTAVGAQALRSYNSATNGNNTAVGYFSLKLVTDASNNTGIGVGALQNTTTGGYNTALGVNAGTGNTTGTNNIFIGSNNPNGSKLDGSASNEMNIGNLLYGTGANQASTTQAGRIGINTNAPTTTFHIYSKAASDDPIRVEGLKTGAGSESVVVVDNTGVFKKVDASSLSGSGWSLLGNSGTTDSNFLGTADDRPFYLRINNANSGSLSKNNTAFGYNAYNTTATASAINNTAVGLNTLSNNSIGVENTALGSGALKSNTNGSSNIAIGIDALGKNTSGNYNAIVGYQAMSNGVLTGNYNAAFGYQSLFNNAGGNHNVALGEQAGYGLKDGNLNVYLGYRAGYSTTDYHGNNNILIGAETLPSSPVNNDEINIGNAIYGLNVNNSGIGYKSAKIGINTPAPNTALHVVPKTIGTDDPLTVEGLKAGAATDKFVVVDPNGVFKSVDRGSTGASMRIRRVTAASATLVDATDDVLLIDATGAAGPLTITVPACAAGRVFTIKRVDSVVQDVKIIFAGGATVDETDTFISVGNKTTYQIITEGANNKWQTISRV</sequence>
<evidence type="ECO:0000313" key="3">
    <source>
        <dbReference type="Proteomes" id="UP000199672"/>
    </source>
</evidence>
<feature type="signal peptide" evidence="1">
    <location>
        <begin position="1"/>
        <end position="18"/>
    </location>
</feature>
<feature type="chain" id="PRO_5011520850" description="Head domain of trimeric autotransporter adhesin" evidence="1">
    <location>
        <begin position="19"/>
        <end position="1397"/>
    </location>
</feature>
<dbReference type="EMBL" id="FOMH01000009">
    <property type="protein sequence ID" value="SFD53523.1"/>
    <property type="molecule type" value="Genomic_DNA"/>
</dbReference>
<gene>
    <name evidence="2" type="ORF">SAMN05216297_1092</name>
</gene>
<keyword evidence="3" id="KW-1185">Reference proteome</keyword>
<dbReference type="RefSeq" id="WP_143102093.1">
    <property type="nucleotide sequence ID" value="NZ_FOMH01000009.1"/>
</dbReference>
<dbReference type="OrthoDB" id="1488700at2"/>